<dbReference type="Proteomes" id="UP001152747">
    <property type="component" value="Unassembled WGS sequence"/>
</dbReference>
<keyword evidence="2" id="KW-1185">Reference proteome</keyword>
<accession>A0A9P1INK0</accession>
<comment type="caution">
    <text evidence="1">The sequence shown here is derived from an EMBL/GenBank/DDBJ whole genome shotgun (WGS) entry which is preliminary data.</text>
</comment>
<gene>
    <name evidence="1" type="ORF">CAMP_LOCUS10523</name>
</gene>
<evidence type="ECO:0000313" key="1">
    <source>
        <dbReference type="EMBL" id="CAI5447886.1"/>
    </source>
</evidence>
<dbReference type="AlphaFoldDB" id="A0A9P1INK0"/>
<dbReference type="EMBL" id="CANHGI010000004">
    <property type="protein sequence ID" value="CAI5447886.1"/>
    <property type="molecule type" value="Genomic_DNA"/>
</dbReference>
<organism evidence="1 2">
    <name type="scientific">Caenorhabditis angaria</name>
    <dbReference type="NCBI Taxonomy" id="860376"/>
    <lineage>
        <taxon>Eukaryota</taxon>
        <taxon>Metazoa</taxon>
        <taxon>Ecdysozoa</taxon>
        <taxon>Nematoda</taxon>
        <taxon>Chromadorea</taxon>
        <taxon>Rhabditida</taxon>
        <taxon>Rhabditina</taxon>
        <taxon>Rhabditomorpha</taxon>
        <taxon>Rhabditoidea</taxon>
        <taxon>Rhabditidae</taxon>
        <taxon>Peloderinae</taxon>
        <taxon>Caenorhabditis</taxon>
    </lineage>
</organism>
<sequence>MTTPSKLNSENYSPIRRLSKTLPILKKVGEKVNIPQGGQLVCCSSRENGELFLKIEYNREFLMNISTNSFIAKQRPTNFAEIIEEFPELLGDWMGTFEEKKEKEKENGSAMKDEKINENMKKIIGNAIRGPITPVSKNIIDSHFEHIWTPKQLFNENIEMSPSGCPIIRQNNNIIRNPDFS</sequence>
<name>A0A9P1INK0_9PELO</name>
<proteinExistence type="predicted"/>
<reference evidence="1" key="1">
    <citation type="submission" date="2022-11" db="EMBL/GenBank/DDBJ databases">
        <authorList>
            <person name="Kikuchi T."/>
        </authorList>
    </citation>
    <scope>NUCLEOTIDE SEQUENCE</scope>
    <source>
        <strain evidence="1">PS1010</strain>
    </source>
</reference>
<evidence type="ECO:0000313" key="2">
    <source>
        <dbReference type="Proteomes" id="UP001152747"/>
    </source>
</evidence>
<dbReference type="OrthoDB" id="5853869at2759"/>
<protein>
    <submittedName>
        <fullName evidence="1">Uncharacterized protein</fullName>
    </submittedName>
</protein>